<feature type="domain" description="Sulfotransferase" evidence="3">
    <location>
        <begin position="1"/>
        <end position="72"/>
    </location>
</feature>
<evidence type="ECO:0000256" key="2">
    <source>
        <dbReference type="ARBA" id="ARBA00022679"/>
    </source>
</evidence>
<dbReference type="EC" id="2.8.2.4" evidence="4"/>
<organism evidence="4 5">
    <name type="scientific">Desmophyllum pertusum</name>
    <dbReference type="NCBI Taxonomy" id="174260"/>
    <lineage>
        <taxon>Eukaryota</taxon>
        <taxon>Metazoa</taxon>
        <taxon>Cnidaria</taxon>
        <taxon>Anthozoa</taxon>
        <taxon>Hexacorallia</taxon>
        <taxon>Scleractinia</taxon>
        <taxon>Caryophylliina</taxon>
        <taxon>Caryophylliidae</taxon>
        <taxon>Desmophyllum</taxon>
    </lineage>
</organism>
<accession>A0A9W9YDZ6</accession>
<evidence type="ECO:0000313" key="5">
    <source>
        <dbReference type="Proteomes" id="UP001163046"/>
    </source>
</evidence>
<evidence type="ECO:0000259" key="3">
    <source>
        <dbReference type="Pfam" id="PF00685"/>
    </source>
</evidence>
<dbReference type="Gene3D" id="3.40.50.300">
    <property type="entry name" value="P-loop containing nucleotide triphosphate hydrolases"/>
    <property type="match status" value="1"/>
</dbReference>
<dbReference type="InterPro" id="IPR027417">
    <property type="entry name" value="P-loop_NTPase"/>
</dbReference>
<dbReference type="PANTHER" id="PTHR11783">
    <property type="entry name" value="SULFOTRANSFERASE SULT"/>
    <property type="match status" value="1"/>
</dbReference>
<sequence length="94" mass="11473">MRNPKDTAVSFYHHYHFIPAIKDPTSWETFFDQFIKGEVSYGLWFDHVLSWWEHRDDPNILFVKYEDLKEVTIHVYYTKIKFVLRLVQQFCNVG</sequence>
<name>A0A9W9YDZ6_9CNID</name>
<dbReference type="SUPFAM" id="SSF52540">
    <property type="entry name" value="P-loop containing nucleoside triphosphate hydrolases"/>
    <property type="match status" value="1"/>
</dbReference>
<dbReference type="OrthoDB" id="205623at2759"/>
<protein>
    <submittedName>
        <fullName evidence="4">Aryl sulfotransferase</fullName>
        <ecNumber evidence="4">2.8.2.4</ecNumber>
    </submittedName>
</protein>
<keyword evidence="2 4" id="KW-0808">Transferase</keyword>
<evidence type="ECO:0000313" key="4">
    <source>
        <dbReference type="EMBL" id="KAJ7336540.1"/>
    </source>
</evidence>
<gene>
    <name evidence="4" type="primary">SULT1C3_1</name>
    <name evidence="4" type="ORF">OS493_011750</name>
</gene>
<dbReference type="GO" id="GO:0004304">
    <property type="term" value="F:estrone sulfotransferase activity"/>
    <property type="evidence" value="ECO:0007669"/>
    <property type="project" value="UniProtKB-EC"/>
</dbReference>
<dbReference type="Proteomes" id="UP001163046">
    <property type="component" value="Unassembled WGS sequence"/>
</dbReference>
<proteinExistence type="inferred from homology"/>
<dbReference type="AlphaFoldDB" id="A0A9W9YDZ6"/>
<keyword evidence="5" id="KW-1185">Reference proteome</keyword>
<comment type="similarity">
    <text evidence="1">Belongs to the sulfotransferase 1 family.</text>
</comment>
<reference evidence="4" key="1">
    <citation type="submission" date="2023-01" db="EMBL/GenBank/DDBJ databases">
        <title>Genome assembly of the deep-sea coral Lophelia pertusa.</title>
        <authorList>
            <person name="Herrera S."/>
            <person name="Cordes E."/>
        </authorList>
    </citation>
    <scope>NUCLEOTIDE SEQUENCE</scope>
    <source>
        <strain evidence="4">USNM1676648</strain>
        <tissue evidence="4">Polyp</tissue>
    </source>
</reference>
<dbReference type="EMBL" id="MU827782">
    <property type="protein sequence ID" value="KAJ7336540.1"/>
    <property type="molecule type" value="Genomic_DNA"/>
</dbReference>
<evidence type="ECO:0000256" key="1">
    <source>
        <dbReference type="ARBA" id="ARBA00005771"/>
    </source>
</evidence>
<comment type="caution">
    <text evidence="4">The sequence shown here is derived from an EMBL/GenBank/DDBJ whole genome shotgun (WGS) entry which is preliminary data.</text>
</comment>
<dbReference type="Pfam" id="PF00685">
    <property type="entry name" value="Sulfotransfer_1"/>
    <property type="match status" value="1"/>
</dbReference>
<dbReference type="InterPro" id="IPR000863">
    <property type="entry name" value="Sulfotransferase_dom"/>
</dbReference>